<evidence type="ECO:0000313" key="6">
    <source>
        <dbReference type="EMBL" id="ORZ24367.1"/>
    </source>
</evidence>
<dbReference type="CDD" id="cd18793">
    <property type="entry name" value="SF2_C_SNF"/>
    <property type="match status" value="1"/>
</dbReference>
<name>A0A1X2IYI5_9FUNG</name>
<dbReference type="Pfam" id="PF00176">
    <property type="entry name" value="SNF2-rel_dom"/>
    <property type="match status" value="1"/>
</dbReference>
<organism evidence="6 7">
    <name type="scientific">Absidia repens</name>
    <dbReference type="NCBI Taxonomy" id="90262"/>
    <lineage>
        <taxon>Eukaryota</taxon>
        <taxon>Fungi</taxon>
        <taxon>Fungi incertae sedis</taxon>
        <taxon>Mucoromycota</taxon>
        <taxon>Mucoromycotina</taxon>
        <taxon>Mucoromycetes</taxon>
        <taxon>Mucorales</taxon>
        <taxon>Cunninghamellaceae</taxon>
        <taxon>Absidia</taxon>
    </lineage>
</organism>
<dbReference type="GO" id="GO:0005524">
    <property type="term" value="F:ATP binding"/>
    <property type="evidence" value="ECO:0007669"/>
    <property type="project" value="UniProtKB-KW"/>
</dbReference>
<dbReference type="GO" id="GO:0005634">
    <property type="term" value="C:nucleus"/>
    <property type="evidence" value="ECO:0007669"/>
    <property type="project" value="TreeGrafter"/>
</dbReference>
<keyword evidence="3" id="KW-0067">ATP-binding</keyword>
<proteinExistence type="predicted"/>
<dbReference type="GO" id="GO:0008094">
    <property type="term" value="F:ATP-dependent activity, acting on DNA"/>
    <property type="evidence" value="ECO:0007669"/>
    <property type="project" value="TreeGrafter"/>
</dbReference>
<reference evidence="6 7" key="1">
    <citation type="submission" date="2016-07" db="EMBL/GenBank/DDBJ databases">
        <title>Pervasive Adenine N6-methylation of Active Genes in Fungi.</title>
        <authorList>
            <consortium name="DOE Joint Genome Institute"/>
            <person name="Mondo S.J."/>
            <person name="Dannebaum R.O."/>
            <person name="Kuo R.C."/>
            <person name="Labutti K."/>
            <person name="Haridas S."/>
            <person name="Kuo A."/>
            <person name="Salamov A."/>
            <person name="Ahrendt S.R."/>
            <person name="Lipzen A."/>
            <person name="Sullivan W."/>
            <person name="Andreopoulos W.B."/>
            <person name="Clum A."/>
            <person name="Lindquist E."/>
            <person name="Daum C."/>
            <person name="Ramamoorthy G.K."/>
            <person name="Gryganskyi A."/>
            <person name="Culley D."/>
            <person name="Magnuson J.K."/>
            <person name="James T.Y."/>
            <person name="O'Malley M.A."/>
            <person name="Stajich J.E."/>
            <person name="Spatafora J.W."/>
            <person name="Visel A."/>
            <person name="Grigoriev I.V."/>
        </authorList>
    </citation>
    <scope>NUCLEOTIDE SEQUENCE [LARGE SCALE GENOMIC DNA]</scope>
    <source>
        <strain evidence="6 7">NRRL 1336</strain>
    </source>
</reference>
<feature type="compositionally biased region" description="Polar residues" evidence="4">
    <location>
        <begin position="840"/>
        <end position="856"/>
    </location>
</feature>
<gene>
    <name evidence="6" type="ORF">BCR42DRAFT_365687</name>
</gene>
<dbReference type="Gene3D" id="3.40.50.300">
    <property type="entry name" value="P-loop containing nucleotide triphosphate hydrolases"/>
    <property type="match status" value="2"/>
</dbReference>
<dbReference type="InterPro" id="IPR000330">
    <property type="entry name" value="SNF2_N"/>
</dbReference>
<keyword evidence="2 6" id="KW-0378">Hydrolase</keyword>
<evidence type="ECO:0000259" key="5">
    <source>
        <dbReference type="PROSITE" id="PS51194"/>
    </source>
</evidence>
<dbReference type="SMART" id="SM00487">
    <property type="entry name" value="DEXDc"/>
    <property type="match status" value="1"/>
</dbReference>
<dbReference type="InterPro" id="IPR001650">
    <property type="entry name" value="Helicase_C-like"/>
</dbReference>
<dbReference type="STRING" id="90262.A0A1X2IYI5"/>
<dbReference type="PANTHER" id="PTHR45626">
    <property type="entry name" value="TRANSCRIPTION TERMINATION FACTOR 2-RELATED"/>
    <property type="match status" value="1"/>
</dbReference>
<feature type="compositionally biased region" description="Low complexity" evidence="4">
    <location>
        <begin position="1073"/>
        <end position="1086"/>
    </location>
</feature>
<dbReference type="SUPFAM" id="SSF52540">
    <property type="entry name" value="P-loop containing nucleoside triphosphate hydrolases"/>
    <property type="match status" value="2"/>
</dbReference>
<sequence length="1121" mass="127837">MPFCNSHSTIKGGTLDLLLDPVNQHNTNTTIHEWTRFNKTDWNVSEHDKRKARLIHQLQLDNKVEVCCYYNQNNDFIRLKIYVVLTLDTLTLDQSCTNITGSAFLELMLLVDRQADLFDDDCAPLYHVQKPTLTPFEQNIKSSLLDMFINMPSPKQFDLPSNVEPLVQDFLNKVNDMDCPSGMKTKLYHYQKASLWKILQRELAPMFIHGPTVVRLLSVDGTTYYHDQLTGINTLEPSLQKDIQGGIICEDMGTGKTCICLAAVMSTKSVLPPLGDVIFKTDFLDNYHKNLRLVAPEPFTSLRSLAGVEIMKYNVDWRPYQKLLPSEMTSAFEQSPPYYEWIPVQYQSTMDRPHRRQIKVPTLKIYLSAATLVVVPDNLVAQWSGEIYKHIHDGHLEFIVLENKNQPIPEPLELVQLDMVLMSQSRFSHEYAAGGFAFQGIPRKCKCPYIGRTREKNCICGSKPTYTSPLLQVHWKRVIVDEGHTLSSRNSRASELSSKLLCVWNWICTGTPTQNLTEAASVRTRQEGISDDLTRLGTLLGDILKLEPFASRRKLWSQLIRKPVELGKVWALATVNELMCRTMIRNQRCTIENDVVLPPLFYKTVELDFDYYQWLAHNCQISMISLNAILSEREGVDYLFNKKNQQALRETVSNLRQSCTWHSIDLAALRSAHSNCVEKLGKVDAGRTQMDADDEVDLRQLKQVFELALDDPVFMDMMTKHEVSFVVQGLPNLMKETWGWCSGTRGAYLPVSTEPWDDHCLVSGDIVVDLMNDVTNINKADKDIYVYNSNTKSLESTEVYNKRKRAERLALVKGKDDKVGSKKRKNRHYDTNKSIDNESESSTPNGDTSENTNETQSEPLTFYTRNVFTDVRVLCSTSSKINYLVDQILLHSAKEKCIIFSQYYNEMQEIYLALQLVKVRTLMYLDTSMASIKRSQTIMTFNTSENANVMIMAVQKAAYGIDLSSASRVYFCSPVWQTAMEQQAIKRAHRIGQTKPVFVETLVIRHSIEDALLKRRRVVSDNPGVDFYADKRLQNILNHANIVPKPDHIHRSNDDGSYHQPISFLKKPIWISPHSPTTPTAPKSTPDLLSTPTVNSEPTLDITATNSSSQKKRKVVSFIES</sequence>
<keyword evidence="1" id="KW-0547">Nucleotide-binding</keyword>
<evidence type="ECO:0000256" key="3">
    <source>
        <dbReference type="ARBA" id="ARBA00022840"/>
    </source>
</evidence>
<feature type="region of interest" description="Disordered" evidence="4">
    <location>
        <begin position="1073"/>
        <end position="1121"/>
    </location>
</feature>
<dbReference type="GO" id="GO:0016787">
    <property type="term" value="F:hydrolase activity"/>
    <property type="evidence" value="ECO:0007669"/>
    <property type="project" value="UniProtKB-KW"/>
</dbReference>
<feature type="region of interest" description="Disordered" evidence="4">
    <location>
        <begin position="815"/>
        <end position="856"/>
    </location>
</feature>
<dbReference type="EMBL" id="MCGE01000002">
    <property type="protein sequence ID" value="ORZ24367.1"/>
    <property type="molecule type" value="Genomic_DNA"/>
</dbReference>
<protein>
    <submittedName>
        <fullName evidence="6">p-loop containing nucleoside triphosphate hydrolase protein</fullName>
    </submittedName>
</protein>
<dbReference type="GO" id="GO:0006281">
    <property type="term" value="P:DNA repair"/>
    <property type="evidence" value="ECO:0007669"/>
    <property type="project" value="TreeGrafter"/>
</dbReference>
<dbReference type="Pfam" id="PF00271">
    <property type="entry name" value="Helicase_C"/>
    <property type="match status" value="1"/>
</dbReference>
<dbReference type="SMART" id="SM00490">
    <property type="entry name" value="HELICc"/>
    <property type="match status" value="1"/>
</dbReference>
<evidence type="ECO:0000256" key="2">
    <source>
        <dbReference type="ARBA" id="ARBA00022801"/>
    </source>
</evidence>
<keyword evidence="7" id="KW-1185">Reference proteome</keyword>
<dbReference type="PROSITE" id="PS51194">
    <property type="entry name" value="HELICASE_CTER"/>
    <property type="match status" value="1"/>
</dbReference>
<feature type="compositionally biased region" description="Polar residues" evidence="4">
    <location>
        <begin position="1087"/>
        <end position="1109"/>
    </location>
</feature>
<dbReference type="InterPro" id="IPR050628">
    <property type="entry name" value="SNF2_RAD54_helicase_TF"/>
</dbReference>
<evidence type="ECO:0000256" key="1">
    <source>
        <dbReference type="ARBA" id="ARBA00022741"/>
    </source>
</evidence>
<feature type="domain" description="Helicase C-terminal" evidence="5">
    <location>
        <begin position="884"/>
        <end position="1050"/>
    </location>
</feature>
<dbReference type="OrthoDB" id="2801544at2759"/>
<dbReference type="InterPro" id="IPR014001">
    <property type="entry name" value="Helicase_ATP-bd"/>
</dbReference>
<evidence type="ECO:0000313" key="7">
    <source>
        <dbReference type="Proteomes" id="UP000193560"/>
    </source>
</evidence>
<dbReference type="AlphaFoldDB" id="A0A1X2IYI5"/>
<dbReference type="InterPro" id="IPR049730">
    <property type="entry name" value="SNF2/RAD54-like_C"/>
</dbReference>
<dbReference type="Proteomes" id="UP000193560">
    <property type="component" value="Unassembled WGS sequence"/>
</dbReference>
<accession>A0A1X2IYI5</accession>
<evidence type="ECO:0000256" key="4">
    <source>
        <dbReference type="SAM" id="MobiDB-lite"/>
    </source>
</evidence>
<dbReference type="InterPro" id="IPR027417">
    <property type="entry name" value="P-loop_NTPase"/>
</dbReference>
<dbReference type="PANTHER" id="PTHR45626:SF51">
    <property type="entry name" value="SNF2-RELATED DOMAIN-CONTAINING PROTEIN"/>
    <property type="match status" value="1"/>
</dbReference>
<comment type="caution">
    <text evidence="6">The sequence shown here is derived from an EMBL/GenBank/DDBJ whole genome shotgun (WGS) entry which is preliminary data.</text>
</comment>